<reference evidence="3 5" key="2">
    <citation type="journal article" date="2018" name="Syst. Appl. Microbiol.">
        <title>Characterization and high-quality draft genome sequence of Herbivorax saccincola A7, an anaerobic, alkaliphilic, thermophilic, cellulolytic, and xylanolytic bacterium.</title>
        <authorList>
            <person name="Aikawa S."/>
            <person name="Baramee S."/>
            <person name="Sermsathanaswadi J."/>
            <person name="Thianheng P."/>
            <person name="Tachaapaikoon C."/>
            <person name="Shikata A."/>
            <person name="Waeonukul R."/>
            <person name="Pason P."/>
            <person name="Ratanakhanokchai K."/>
            <person name="Kosugi A."/>
        </authorList>
    </citation>
    <scope>NUCLEOTIDE SEQUENCE [LARGE SCALE GENOMIC DNA]</scope>
    <source>
        <strain evidence="3 5">A7</strain>
    </source>
</reference>
<dbReference type="PIRSF" id="PIRSF030802">
    <property type="entry name" value="UCP030802"/>
    <property type="match status" value="1"/>
</dbReference>
<organism evidence="2 4">
    <name type="scientific">Acetivibrio saccincola</name>
    <dbReference type="NCBI Taxonomy" id="1677857"/>
    <lineage>
        <taxon>Bacteria</taxon>
        <taxon>Bacillati</taxon>
        <taxon>Bacillota</taxon>
        <taxon>Clostridia</taxon>
        <taxon>Eubacteriales</taxon>
        <taxon>Oscillospiraceae</taxon>
        <taxon>Acetivibrio</taxon>
    </lineage>
</organism>
<evidence type="ECO:0000259" key="1">
    <source>
        <dbReference type="Pfam" id="PF05116"/>
    </source>
</evidence>
<accession>A0A2K9E175</accession>
<dbReference type="OrthoDB" id="1666512at2"/>
<dbReference type="SUPFAM" id="SSF56784">
    <property type="entry name" value="HAD-like"/>
    <property type="match status" value="1"/>
</dbReference>
<evidence type="ECO:0000313" key="4">
    <source>
        <dbReference type="Proteomes" id="UP000233534"/>
    </source>
</evidence>
<dbReference type="InterPro" id="IPR036412">
    <property type="entry name" value="HAD-like_sf"/>
</dbReference>
<dbReference type="Gene3D" id="3.40.50.1000">
    <property type="entry name" value="HAD superfamily/HAD-like"/>
    <property type="match status" value="2"/>
</dbReference>
<dbReference type="KEGG" id="hsc:HVS_08060"/>
<dbReference type="AlphaFoldDB" id="A0A2K9E175"/>
<sequence length="273" mass="31644">MLFASDLDRTLIYSKRFLKNYKNNPVLIEKKEDKEISYMTEASINILKKIADRVLFVPVTTRTIEQYKRISLLKNIIIPEYAIVSNGGNILINGETDSYWAKIISFKIKSECISSKKVLERFNEIKNSEWVYKERQADNLFYYFIIDKDNIPLDEINDFKKWILKYGWNISIQGRKLYLVPEFINKSSALNYIKNKTGKKIIIASGDSILDLPMLKYADIAFCPSHGEIYNSYKKGSLKVPKHITFTDSQGLPASEEILKEVERLTKGIKLIS</sequence>
<name>A0A2K9E175_9FIRM</name>
<dbReference type="EMBL" id="NEMB01000003">
    <property type="protein sequence ID" value="PQQ67437.1"/>
    <property type="molecule type" value="Genomic_DNA"/>
</dbReference>
<dbReference type="RefSeq" id="WP_101300955.1">
    <property type="nucleotide sequence ID" value="NZ_CP025197.1"/>
</dbReference>
<evidence type="ECO:0000313" key="2">
    <source>
        <dbReference type="EMBL" id="AUG57522.1"/>
    </source>
</evidence>
<dbReference type="InterPro" id="IPR024197">
    <property type="entry name" value="TPP-like"/>
</dbReference>
<dbReference type="Proteomes" id="UP000239720">
    <property type="component" value="Unassembled WGS sequence"/>
</dbReference>
<dbReference type="Pfam" id="PF05116">
    <property type="entry name" value="S6PP"/>
    <property type="match status" value="1"/>
</dbReference>
<dbReference type="GO" id="GO:0003824">
    <property type="term" value="F:catalytic activity"/>
    <property type="evidence" value="ECO:0007669"/>
    <property type="project" value="UniProtKB-ARBA"/>
</dbReference>
<dbReference type="InterPro" id="IPR023214">
    <property type="entry name" value="HAD_sf"/>
</dbReference>
<protein>
    <submittedName>
        <fullName evidence="2">Mannosyl-3-phosphoglycerate phosphatase</fullName>
    </submittedName>
</protein>
<proteinExistence type="predicted"/>
<feature type="domain" description="Sucrose phosphatase-like" evidence="1">
    <location>
        <begin position="2"/>
        <end position="216"/>
    </location>
</feature>
<gene>
    <name evidence="3" type="ORF">B9R14_12225</name>
    <name evidence="2" type="ORF">HVS_08060</name>
</gene>
<evidence type="ECO:0000313" key="3">
    <source>
        <dbReference type="EMBL" id="PQQ67437.1"/>
    </source>
</evidence>
<dbReference type="InterPro" id="IPR006380">
    <property type="entry name" value="SPP-like_dom"/>
</dbReference>
<dbReference type="Proteomes" id="UP000233534">
    <property type="component" value="Chromosome"/>
</dbReference>
<reference evidence="2 4" key="1">
    <citation type="submission" date="2017-12" db="EMBL/GenBank/DDBJ databases">
        <title>Complete genome sequence of Herbivorax saccincola GGR1, a novel Cellulosome-producing hydrolytic bacterium in a thermophilic biogas plant, established by Illumina and Nanopore MinION sequencing.</title>
        <authorList>
            <person name="Pechtl A."/>
            <person name="Ruckert C."/>
            <person name="Koeck D.E."/>
            <person name="Maus I."/>
            <person name="Winkler A."/>
            <person name="Kalinowski J."/>
            <person name="Puhler A."/>
            <person name="Schwarz W.W."/>
            <person name="Zverlov V.V."/>
            <person name="Schluter A."/>
            <person name="Liebl W."/>
        </authorList>
    </citation>
    <scope>NUCLEOTIDE SEQUENCE [LARGE SCALE GENOMIC DNA]</scope>
    <source>
        <strain evidence="2">GGR1</strain>
        <strain evidence="4">SR1</strain>
    </source>
</reference>
<evidence type="ECO:0000313" key="5">
    <source>
        <dbReference type="Proteomes" id="UP000239720"/>
    </source>
</evidence>
<keyword evidence="4" id="KW-1185">Reference proteome</keyword>
<dbReference type="EMBL" id="CP025197">
    <property type="protein sequence ID" value="AUG57522.1"/>
    <property type="molecule type" value="Genomic_DNA"/>
</dbReference>